<dbReference type="PIRSF" id="PIRSF004692">
    <property type="entry name" value="KdsD_KpsF"/>
    <property type="match status" value="1"/>
</dbReference>
<gene>
    <name evidence="10" type="ORF">SAMN04487907_10888</name>
</gene>
<dbReference type="GO" id="GO:0046872">
    <property type="term" value="F:metal ion binding"/>
    <property type="evidence" value="ECO:0007669"/>
    <property type="project" value="UniProtKB-KW"/>
</dbReference>
<dbReference type="PANTHER" id="PTHR42745">
    <property type="match status" value="1"/>
</dbReference>
<protein>
    <submittedName>
        <fullName evidence="10">Arabinose-5-phosphate isomerase</fullName>
    </submittedName>
</protein>
<dbReference type="GO" id="GO:0097367">
    <property type="term" value="F:carbohydrate derivative binding"/>
    <property type="evidence" value="ECO:0007669"/>
    <property type="project" value="InterPro"/>
</dbReference>
<evidence type="ECO:0000256" key="7">
    <source>
        <dbReference type="PROSITE-ProRule" id="PRU00703"/>
    </source>
</evidence>
<dbReference type="AlphaFoldDB" id="A0A1I1LZ68"/>
<feature type="domain" description="CBS" evidence="8">
    <location>
        <begin position="270"/>
        <end position="321"/>
    </location>
</feature>
<feature type="binding site" evidence="5">
    <location>
        <position position="77"/>
    </location>
    <ligand>
        <name>Zn(2+)</name>
        <dbReference type="ChEBI" id="CHEBI:29105"/>
    </ligand>
</feature>
<evidence type="ECO:0000256" key="3">
    <source>
        <dbReference type="ARBA" id="ARBA00023122"/>
    </source>
</evidence>
<evidence type="ECO:0000259" key="8">
    <source>
        <dbReference type="PROSITE" id="PS51371"/>
    </source>
</evidence>
<dbReference type="GO" id="GO:1901135">
    <property type="term" value="P:carbohydrate derivative metabolic process"/>
    <property type="evidence" value="ECO:0007669"/>
    <property type="project" value="InterPro"/>
</dbReference>
<keyword evidence="3 7" id="KW-0129">CBS domain</keyword>
<feature type="site" description="Catalytically relevant" evidence="6">
    <location>
        <position position="147"/>
    </location>
</feature>
<dbReference type="CDD" id="cd05014">
    <property type="entry name" value="SIS_Kpsf"/>
    <property type="match status" value="1"/>
</dbReference>
<dbReference type="SUPFAM" id="SSF53697">
    <property type="entry name" value="SIS domain"/>
    <property type="match status" value="1"/>
</dbReference>
<evidence type="ECO:0000256" key="6">
    <source>
        <dbReference type="PIRSR" id="PIRSR004692-3"/>
    </source>
</evidence>
<evidence type="ECO:0000259" key="9">
    <source>
        <dbReference type="PROSITE" id="PS51464"/>
    </source>
</evidence>
<keyword evidence="11" id="KW-1185">Reference proteome</keyword>
<evidence type="ECO:0000256" key="5">
    <source>
        <dbReference type="PIRSR" id="PIRSR004692-2"/>
    </source>
</evidence>
<dbReference type="RefSeq" id="WP_092544108.1">
    <property type="nucleotide sequence ID" value="NZ_FOKV01000008.1"/>
</dbReference>
<evidence type="ECO:0000256" key="1">
    <source>
        <dbReference type="ARBA" id="ARBA00008165"/>
    </source>
</evidence>
<dbReference type="Gene3D" id="3.40.50.10490">
    <property type="entry name" value="Glucose-6-phosphate isomerase like protein, domain 1"/>
    <property type="match status" value="1"/>
</dbReference>
<feature type="domain" description="CBS" evidence="8">
    <location>
        <begin position="206"/>
        <end position="261"/>
    </location>
</feature>
<accession>A0A1I1LZ68</accession>
<dbReference type="STRING" id="1334022.SAMN04487907_10888"/>
<dbReference type="InterPro" id="IPR046348">
    <property type="entry name" value="SIS_dom_sf"/>
</dbReference>
<dbReference type="InterPro" id="IPR046342">
    <property type="entry name" value="CBS_dom_sf"/>
</dbReference>
<proteinExistence type="inferred from homology"/>
<evidence type="ECO:0000313" key="10">
    <source>
        <dbReference type="EMBL" id="SFC74760.1"/>
    </source>
</evidence>
<dbReference type="GO" id="GO:0019146">
    <property type="term" value="F:arabinose-5-phosphate isomerase activity"/>
    <property type="evidence" value="ECO:0007669"/>
    <property type="project" value="UniProtKB-ARBA"/>
</dbReference>
<feature type="site" description="Catalytically relevant" evidence="6">
    <location>
        <position position="106"/>
    </location>
</feature>
<keyword evidence="5" id="KW-0479">Metal-binding</keyword>
<dbReference type="InterPro" id="IPR035474">
    <property type="entry name" value="SIS_Kpsf"/>
</dbReference>
<keyword evidence="5" id="KW-0862">Zinc</keyword>
<dbReference type="PROSITE" id="PS51464">
    <property type="entry name" value="SIS"/>
    <property type="match status" value="1"/>
</dbReference>
<reference evidence="11" key="1">
    <citation type="submission" date="2016-10" db="EMBL/GenBank/DDBJ databases">
        <authorList>
            <person name="Varghese N."/>
            <person name="Submissions S."/>
        </authorList>
    </citation>
    <scope>NUCLEOTIDE SEQUENCE [LARGE SCALE GENOMIC DNA]</scope>
    <source>
        <strain evidence="11">DSM 24499</strain>
    </source>
</reference>
<comment type="similarity">
    <text evidence="1 4">Belongs to the SIS family. GutQ/KpsF subfamily.</text>
</comment>
<organism evidence="10 11">
    <name type="scientific">Zunongwangia mangrovi</name>
    <dbReference type="NCBI Taxonomy" id="1334022"/>
    <lineage>
        <taxon>Bacteria</taxon>
        <taxon>Pseudomonadati</taxon>
        <taxon>Bacteroidota</taxon>
        <taxon>Flavobacteriia</taxon>
        <taxon>Flavobacteriales</taxon>
        <taxon>Flavobacteriaceae</taxon>
        <taxon>Zunongwangia</taxon>
    </lineage>
</organism>
<dbReference type="Proteomes" id="UP000199438">
    <property type="component" value="Unassembled WGS sequence"/>
</dbReference>
<dbReference type="PANTHER" id="PTHR42745:SF1">
    <property type="entry name" value="ARABINOSE 5-PHOSPHATE ISOMERASE KDSD"/>
    <property type="match status" value="1"/>
</dbReference>
<keyword evidence="10" id="KW-0413">Isomerase</keyword>
<dbReference type="SMART" id="SM00116">
    <property type="entry name" value="CBS"/>
    <property type="match status" value="2"/>
</dbReference>
<dbReference type="Gene3D" id="3.10.580.10">
    <property type="entry name" value="CBS-domain"/>
    <property type="match status" value="1"/>
</dbReference>
<dbReference type="EMBL" id="FOKV01000008">
    <property type="protein sequence ID" value="SFC74760.1"/>
    <property type="molecule type" value="Genomic_DNA"/>
</dbReference>
<dbReference type="Pfam" id="PF00571">
    <property type="entry name" value="CBS"/>
    <property type="match status" value="2"/>
</dbReference>
<feature type="site" description="Catalytically relevant" evidence="6">
    <location>
        <position position="54"/>
    </location>
</feature>
<dbReference type="InterPro" id="IPR050986">
    <property type="entry name" value="GutQ/KpsF_isomerases"/>
</dbReference>
<dbReference type="InterPro" id="IPR004800">
    <property type="entry name" value="KdsD/KpsF-type"/>
</dbReference>
<evidence type="ECO:0000256" key="2">
    <source>
        <dbReference type="ARBA" id="ARBA00022737"/>
    </source>
</evidence>
<dbReference type="NCBIfam" id="TIGR00393">
    <property type="entry name" value="kpsF"/>
    <property type="match status" value="1"/>
</dbReference>
<sequence length="321" mass="34621">MKLQQKILNVAKETVKIEAKAIANLEHLIDNEFVEAVENIYNSKGRVIVTGIGKSAVIASKIVATLNSTGTPAIFMHAADAIHGDLGIIQKDDIVICISKSGNSPEIKVLVPFIKDFHNTLIAITSNRDSFLGQSADFILNSFVEKEACPNNLAPTTSTTAQLVIGDALAICLLELKGFSSEDFAKYHPGGSLGKKLYLRVKDIAAQNMKPSVSPETTVTDAIIIISENMLGVTAVLENDIIVGIITDGDIRRMLKNNNEFKNLTAGDIMSTSPKSIDEDALATQALDLLEENKISQLLATKDGKYSGVVHIHNLIREGIL</sequence>
<evidence type="ECO:0000256" key="4">
    <source>
        <dbReference type="PIRNR" id="PIRNR004692"/>
    </source>
</evidence>
<dbReference type="InterPro" id="IPR001347">
    <property type="entry name" value="SIS_dom"/>
</dbReference>
<feature type="site" description="Catalytically relevant" evidence="6">
    <location>
        <position position="188"/>
    </location>
</feature>
<dbReference type="InterPro" id="IPR000644">
    <property type="entry name" value="CBS_dom"/>
</dbReference>
<dbReference type="OrthoDB" id="9762536at2"/>
<dbReference type="FunFam" id="3.40.50.10490:FF:000011">
    <property type="entry name" value="Arabinose 5-phosphate isomerase"/>
    <property type="match status" value="1"/>
</dbReference>
<dbReference type="PROSITE" id="PS51371">
    <property type="entry name" value="CBS"/>
    <property type="match status" value="2"/>
</dbReference>
<keyword evidence="2" id="KW-0677">Repeat</keyword>
<feature type="domain" description="SIS" evidence="9">
    <location>
        <begin position="36"/>
        <end position="179"/>
    </location>
</feature>
<evidence type="ECO:0000313" key="11">
    <source>
        <dbReference type="Proteomes" id="UP000199438"/>
    </source>
</evidence>
<dbReference type="Pfam" id="PF01380">
    <property type="entry name" value="SIS"/>
    <property type="match status" value="1"/>
</dbReference>
<name>A0A1I1LZ68_9FLAO</name>
<dbReference type="CDD" id="cd04604">
    <property type="entry name" value="CBS_pair_SIS_assoc"/>
    <property type="match status" value="1"/>
</dbReference>
<dbReference type="GO" id="GO:0005975">
    <property type="term" value="P:carbohydrate metabolic process"/>
    <property type="evidence" value="ECO:0007669"/>
    <property type="project" value="InterPro"/>
</dbReference>
<dbReference type="SUPFAM" id="SSF54631">
    <property type="entry name" value="CBS-domain pair"/>
    <property type="match status" value="1"/>
</dbReference>